<dbReference type="InterPro" id="IPR003660">
    <property type="entry name" value="HAMP_dom"/>
</dbReference>
<dbReference type="SMART" id="SM00448">
    <property type="entry name" value="REC"/>
    <property type="match status" value="1"/>
</dbReference>
<dbReference type="SUPFAM" id="SSF47384">
    <property type="entry name" value="Homodimeric domain of signal transducing histidine kinase"/>
    <property type="match status" value="1"/>
</dbReference>
<dbReference type="Pfam" id="PF00072">
    <property type="entry name" value="Response_reg"/>
    <property type="match status" value="1"/>
</dbReference>
<keyword evidence="3" id="KW-0597">Phosphoprotein</keyword>
<comment type="caution">
    <text evidence="15">The sequence shown here is derived from an EMBL/GenBank/DDBJ whole genome shotgun (WGS) entry which is preliminary data.</text>
</comment>
<keyword evidence="8" id="KW-0902">Two-component regulatory system</keyword>
<dbReference type="CDD" id="cd17546">
    <property type="entry name" value="REC_hyHK_CKI1_RcsC-like"/>
    <property type="match status" value="1"/>
</dbReference>
<dbReference type="PANTHER" id="PTHR45339">
    <property type="entry name" value="HYBRID SIGNAL TRANSDUCTION HISTIDINE KINASE J"/>
    <property type="match status" value="1"/>
</dbReference>
<proteinExistence type="predicted"/>
<dbReference type="Pfam" id="PF02518">
    <property type="entry name" value="HATPase_c"/>
    <property type="match status" value="1"/>
</dbReference>
<evidence type="ECO:0000256" key="1">
    <source>
        <dbReference type="ARBA" id="ARBA00000085"/>
    </source>
</evidence>
<sequence length="924" mass="100141">MTAPSSPPPCAPFPRGGMRLGISHRLILWFLGISLVPIALLLLLSQQMAETLLRQNEMTHLASIAEAKSLQIANLVEDNEITLTAQMRAPQMADTLAALQARPAPSGGGDPFQLASLLQPSGYRDFVLFSPQGRVLFSTGPRFHPGQSLDAPPLRQSALAEAVRQSLGSLQAAFAPFDPAPPDEDPPLFVVAPVVRNGVLRGVGAAELNAGPFLAALSDRVGLGRSGGTLLGQRTARGIMILLAPRSEGAPAPHRLLPETADHRLRPVDRALAGENGEGESLDDQGRPVLAAWRAIPALRWGLVVKIGRKEALTLVERQRQLVLAIALLTMAGVTLLALFAARSITRPIQELIVAARRMGGGELGRRVPVERQDELGELAQAFNRMAYDLRHAYDGVEAEVRRRTLQLESSNLALERARDELRKFHQAVESSSLAVIISNHDGLVEYVNPRLCATTGYSLDEMLGRPQQTCWGDDDTPMTQALRQVMRSGEDWHGEFQALRKDGSRYWVLAFISPVRQAGGAITHYLSILEDISRRKQDEEQLTATKNAAEAANRAKSEFLAVMSHEIRTPMNGILGMAQLVLDSPLSPQQRDYAETIFSSSEALLGLLNDILDFSKLEAGKIEFESVMFDLGDVAAAVMGLLAPRAREKNLHLDTDLPGDLPYGLRGDPLRLRQILLNLVGNAIKFTDQGAVRLSIRALAVTDQTAELHFAVSDTGIGIPPHMRQKLFHSFSQADTSINRRYGGSGLGLAICRRLVELQGGRIGVDSEDGAGSTFWFRLGYAIARSERPPPTAAAAAGLPPLKILLAEDNAVNRKVAMALLERGGHRVEAVVNGHEAVKAAGSAVFDLILMDMQMPEMDGLEATGRIRGLPGRHGQVPIIALTANAMPGDEQQCLAAGMNGYVSKPIEQGRLFAEMQRVYSNR</sequence>
<feature type="domain" description="Histidine kinase" evidence="10">
    <location>
        <begin position="563"/>
        <end position="784"/>
    </location>
</feature>
<dbReference type="CDD" id="cd16922">
    <property type="entry name" value="HATPase_EvgS-ArcB-TorS-like"/>
    <property type="match status" value="1"/>
</dbReference>
<keyword evidence="9" id="KW-0812">Transmembrane</keyword>
<evidence type="ECO:0000256" key="9">
    <source>
        <dbReference type="SAM" id="Phobius"/>
    </source>
</evidence>
<evidence type="ECO:0000256" key="5">
    <source>
        <dbReference type="ARBA" id="ARBA00022741"/>
    </source>
</evidence>
<dbReference type="PANTHER" id="PTHR45339:SF1">
    <property type="entry name" value="HYBRID SIGNAL TRANSDUCTION HISTIDINE KINASE J"/>
    <property type="match status" value="1"/>
</dbReference>
<dbReference type="SUPFAM" id="SSF52172">
    <property type="entry name" value="CheY-like"/>
    <property type="match status" value="1"/>
</dbReference>
<dbReference type="InterPro" id="IPR011006">
    <property type="entry name" value="CheY-like_superfamily"/>
</dbReference>
<dbReference type="PRINTS" id="PR00344">
    <property type="entry name" value="BCTRLSENSOR"/>
</dbReference>
<dbReference type="CDD" id="cd06225">
    <property type="entry name" value="HAMP"/>
    <property type="match status" value="1"/>
</dbReference>
<dbReference type="InterPro" id="IPR036097">
    <property type="entry name" value="HisK_dim/P_sf"/>
</dbReference>
<keyword evidence="9" id="KW-1133">Transmembrane helix</keyword>
<dbReference type="SMART" id="SM00388">
    <property type="entry name" value="HisKA"/>
    <property type="match status" value="1"/>
</dbReference>
<dbReference type="PROSITE" id="PS50110">
    <property type="entry name" value="RESPONSE_REGULATORY"/>
    <property type="match status" value="1"/>
</dbReference>
<evidence type="ECO:0000256" key="7">
    <source>
        <dbReference type="ARBA" id="ARBA00022840"/>
    </source>
</evidence>
<dbReference type="GO" id="GO:0005524">
    <property type="term" value="F:ATP binding"/>
    <property type="evidence" value="ECO:0007669"/>
    <property type="project" value="UniProtKB-KW"/>
</dbReference>
<dbReference type="Gene3D" id="1.10.287.130">
    <property type="match status" value="1"/>
</dbReference>
<dbReference type="CDD" id="cd00130">
    <property type="entry name" value="PAS"/>
    <property type="match status" value="1"/>
</dbReference>
<dbReference type="GO" id="GO:0000155">
    <property type="term" value="F:phosphorelay sensor kinase activity"/>
    <property type="evidence" value="ECO:0007669"/>
    <property type="project" value="InterPro"/>
</dbReference>
<dbReference type="Gene3D" id="6.10.340.10">
    <property type="match status" value="1"/>
</dbReference>
<dbReference type="NCBIfam" id="TIGR00229">
    <property type="entry name" value="sensory_box"/>
    <property type="match status" value="1"/>
</dbReference>
<evidence type="ECO:0000256" key="6">
    <source>
        <dbReference type="ARBA" id="ARBA00022777"/>
    </source>
</evidence>
<protein>
    <recommendedName>
        <fullName evidence="2">histidine kinase</fullName>
        <ecNumber evidence="2">2.7.13.3</ecNumber>
    </recommendedName>
</protein>
<reference evidence="15" key="1">
    <citation type="submission" date="2016-10" db="EMBL/GenBank/DDBJ databases">
        <title>Sequence of Gallionella enrichment culture.</title>
        <authorList>
            <person name="Poehlein A."/>
            <person name="Muehling M."/>
            <person name="Daniel R."/>
        </authorList>
    </citation>
    <scope>NUCLEOTIDE SEQUENCE</scope>
</reference>
<dbReference type="Pfam" id="PF00512">
    <property type="entry name" value="HisKA"/>
    <property type="match status" value="1"/>
</dbReference>
<evidence type="ECO:0000259" key="12">
    <source>
        <dbReference type="PROSITE" id="PS50112"/>
    </source>
</evidence>
<dbReference type="SUPFAM" id="SSF55874">
    <property type="entry name" value="ATPase domain of HSP90 chaperone/DNA topoisomerase II/histidine kinase"/>
    <property type="match status" value="1"/>
</dbReference>
<evidence type="ECO:0000313" key="15">
    <source>
        <dbReference type="EMBL" id="OIQ97183.1"/>
    </source>
</evidence>
<evidence type="ECO:0000256" key="8">
    <source>
        <dbReference type="ARBA" id="ARBA00023012"/>
    </source>
</evidence>
<keyword evidence="6" id="KW-0418">Kinase</keyword>
<evidence type="ECO:0000259" key="13">
    <source>
        <dbReference type="PROSITE" id="PS50113"/>
    </source>
</evidence>
<dbReference type="InterPro" id="IPR001610">
    <property type="entry name" value="PAC"/>
</dbReference>
<evidence type="ECO:0000256" key="2">
    <source>
        <dbReference type="ARBA" id="ARBA00012438"/>
    </source>
</evidence>
<dbReference type="Gene3D" id="3.30.565.10">
    <property type="entry name" value="Histidine kinase-like ATPase, C-terminal domain"/>
    <property type="match status" value="1"/>
</dbReference>
<dbReference type="InterPro" id="IPR001789">
    <property type="entry name" value="Sig_transdc_resp-reg_receiver"/>
</dbReference>
<keyword evidence="7" id="KW-0067">ATP-binding</keyword>
<dbReference type="AlphaFoldDB" id="A0A1J5RZ30"/>
<feature type="transmembrane region" description="Helical" evidence="9">
    <location>
        <begin position="322"/>
        <end position="342"/>
    </location>
</feature>
<dbReference type="InterPro" id="IPR005467">
    <property type="entry name" value="His_kinase_dom"/>
</dbReference>
<dbReference type="PROSITE" id="PS50112">
    <property type="entry name" value="PAS"/>
    <property type="match status" value="1"/>
</dbReference>
<evidence type="ECO:0000256" key="4">
    <source>
        <dbReference type="ARBA" id="ARBA00022679"/>
    </source>
</evidence>
<keyword evidence="9" id="KW-0472">Membrane</keyword>
<dbReference type="SMART" id="SM00304">
    <property type="entry name" value="HAMP"/>
    <property type="match status" value="1"/>
</dbReference>
<comment type="catalytic activity">
    <reaction evidence="1">
        <text>ATP + protein L-histidine = ADP + protein N-phospho-L-histidine.</text>
        <dbReference type="EC" id="2.7.13.3"/>
    </reaction>
</comment>
<evidence type="ECO:0000256" key="3">
    <source>
        <dbReference type="ARBA" id="ARBA00022553"/>
    </source>
</evidence>
<accession>A0A1J5RZ30</accession>
<dbReference type="SUPFAM" id="SSF158472">
    <property type="entry name" value="HAMP domain-like"/>
    <property type="match status" value="1"/>
</dbReference>
<dbReference type="InterPro" id="IPR035965">
    <property type="entry name" value="PAS-like_dom_sf"/>
</dbReference>
<feature type="domain" description="PAC" evidence="13">
    <location>
        <begin position="493"/>
        <end position="545"/>
    </location>
</feature>
<feature type="domain" description="HAMP" evidence="14">
    <location>
        <begin position="343"/>
        <end position="395"/>
    </location>
</feature>
<evidence type="ECO:0000259" key="10">
    <source>
        <dbReference type="PROSITE" id="PS50109"/>
    </source>
</evidence>
<keyword evidence="5" id="KW-0547">Nucleotide-binding</keyword>
<gene>
    <name evidence="15" type="primary">rpfC_9</name>
    <name evidence="15" type="ORF">GALL_207350</name>
</gene>
<dbReference type="InterPro" id="IPR000014">
    <property type="entry name" value="PAS"/>
</dbReference>
<dbReference type="PROSITE" id="PS50885">
    <property type="entry name" value="HAMP"/>
    <property type="match status" value="1"/>
</dbReference>
<organism evidence="15">
    <name type="scientific">mine drainage metagenome</name>
    <dbReference type="NCBI Taxonomy" id="410659"/>
    <lineage>
        <taxon>unclassified sequences</taxon>
        <taxon>metagenomes</taxon>
        <taxon>ecological metagenomes</taxon>
    </lineage>
</organism>
<dbReference type="InterPro" id="IPR003661">
    <property type="entry name" value="HisK_dim/P_dom"/>
</dbReference>
<evidence type="ECO:0000259" key="11">
    <source>
        <dbReference type="PROSITE" id="PS50110"/>
    </source>
</evidence>
<dbReference type="SMART" id="SM00387">
    <property type="entry name" value="HATPase_c"/>
    <property type="match status" value="1"/>
</dbReference>
<dbReference type="Pfam" id="PF00672">
    <property type="entry name" value="HAMP"/>
    <property type="match status" value="1"/>
</dbReference>
<dbReference type="FunFam" id="3.30.565.10:FF:000010">
    <property type="entry name" value="Sensor histidine kinase RcsC"/>
    <property type="match status" value="1"/>
</dbReference>
<dbReference type="EC" id="2.7.13.3" evidence="2"/>
<dbReference type="Pfam" id="PF13426">
    <property type="entry name" value="PAS_9"/>
    <property type="match status" value="1"/>
</dbReference>
<dbReference type="SMART" id="SM00091">
    <property type="entry name" value="PAS"/>
    <property type="match status" value="1"/>
</dbReference>
<feature type="domain" description="Response regulatory" evidence="11">
    <location>
        <begin position="804"/>
        <end position="921"/>
    </location>
</feature>
<name>A0A1J5RZ30_9ZZZZ</name>
<dbReference type="InterPro" id="IPR003594">
    <property type="entry name" value="HATPase_dom"/>
</dbReference>
<keyword evidence="4 15" id="KW-0808">Transferase</keyword>
<dbReference type="PROSITE" id="PS50113">
    <property type="entry name" value="PAC"/>
    <property type="match status" value="1"/>
</dbReference>
<dbReference type="InterPro" id="IPR036890">
    <property type="entry name" value="HATPase_C_sf"/>
</dbReference>
<dbReference type="SUPFAM" id="SSF55785">
    <property type="entry name" value="PYP-like sensor domain (PAS domain)"/>
    <property type="match status" value="1"/>
</dbReference>
<evidence type="ECO:0000259" key="14">
    <source>
        <dbReference type="PROSITE" id="PS50885"/>
    </source>
</evidence>
<feature type="domain" description="PAS" evidence="12">
    <location>
        <begin position="421"/>
        <end position="490"/>
    </location>
</feature>
<dbReference type="Gene3D" id="3.40.50.2300">
    <property type="match status" value="1"/>
</dbReference>
<dbReference type="GO" id="GO:0016020">
    <property type="term" value="C:membrane"/>
    <property type="evidence" value="ECO:0007669"/>
    <property type="project" value="InterPro"/>
</dbReference>
<dbReference type="InterPro" id="IPR004358">
    <property type="entry name" value="Sig_transdc_His_kin-like_C"/>
</dbReference>
<feature type="transmembrane region" description="Helical" evidence="9">
    <location>
        <begin position="26"/>
        <end position="44"/>
    </location>
</feature>
<dbReference type="Gene3D" id="3.30.450.20">
    <property type="entry name" value="PAS domain"/>
    <property type="match status" value="1"/>
</dbReference>
<dbReference type="CDD" id="cd00082">
    <property type="entry name" value="HisKA"/>
    <property type="match status" value="1"/>
</dbReference>
<dbReference type="FunFam" id="1.10.287.130:FF:000002">
    <property type="entry name" value="Two-component osmosensing histidine kinase"/>
    <property type="match status" value="1"/>
</dbReference>
<dbReference type="SMART" id="SM00086">
    <property type="entry name" value="PAC"/>
    <property type="match status" value="1"/>
</dbReference>
<dbReference type="PROSITE" id="PS50109">
    <property type="entry name" value="HIS_KIN"/>
    <property type="match status" value="1"/>
</dbReference>
<dbReference type="EMBL" id="MLJW01000136">
    <property type="protein sequence ID" value="OIQ97183.1"/>
    <property type="molecule type" value="Genomic_DNA"/>
</dbReference>
<dbReference type="InterPro" id="IPR000700">
    <property type="entry name" value="PAS-assoc_C"/>
</dbReference>